<dbReference type="EMBL" id="GADI01004801">
    <property type="protein sequence ID" value="JAA69007.1"/>
    <property type="molecule type" value="mRNA"/>
</dbReference>
<dbReference type="AlphaFoldDB" id="A0A0K8RCV7"/>
<feature type="chain" id="PRO_5005517234" evidence="1">
    <location>
        <begin position="19"/>
        <end position="103"/>
    </location>
</feature>
<sequence length="103" mass="11418">MQLVVFAVVLILPAFLSAASLSGIQYISNCDGYIKQGGELLCEIQNTTYLDYDREKCTLICGNGEGPKLPNGVCSNGVVNCTSEVEKKLEHWDLKIQEYQTHF</sequence>
<reference evidence="2" key="1">
    <citation type="submission" date="2012-12" db="EMBL/GenBank/DDBJ databases">
        <title>Identification and characterization of a phenylalanine ammonia-lyase gene family in Isatis indigotica Fort.</title>
        <authorList>
            <person name="Liu Q."/>
            <person name="Chen J."/>
            <person name="Zhou X."/>
            <person name="Di P."/>
            <person name="Xiao Y."/>
            <person name="Xuan H."/>
            <person name="Zhang L."/>
            <person name="Chen W."/>
        </authorList>
    </citation>
    <scope>NUCLEOTIDE SEQUENCE</scope>
    <source>
        <tissue evidence="2">Salivary gland</tissue>
    </source>
</reference>
<feature type="signal peptide" evidence="1">
    <location>
        <begin position="1"/>
        <end position="18"/>
    </location>
</feature>
<keyword evidence="1" id="KW-0732">Signal</keyword>
<evidence type="ECO:0000313" key="2">
    <source>
        <dbReference type="EMBL" id="JAA69007.1"/>
    </source>
</evidence>
<protein>
    <submittedName>
        <fullName evidence="2">Putative ixodes 10 kDa peptide protein</fullName>
    </submittedName>
</protein>
<organism evidence="2">
    <name type="scientific">Ixodes ricinus</name>
    <name type="common">Common tick</name>
    <name type="synonym">Acarus ricinus</name>
    <dbReference type="NCBI Taxonomy" id="34613"/>
    <lineage>
        <taxon>Eukaryota</taxon>
        <taxon>Metazoa</taxon>
        <taxon>Ecdysozoa</taxon>
        <taxon>Arthropoda</taxon>
        <taxon>Chelicerata</taxon>
        <taxon>Arachnida</taxon>
        <taxon>Acari</taxon>
        <taxon>Parasitiformes</taxon>
        <taxon>Ixodida</taxon>
        <taxon>Ixodoidea</taxon>
        <taxon>Ixodidae</taxon>
        <taxon>Ixodinae</taxon>
        <taxon>Ixodes</taxon>
    </lineage>
</organism>
<evidence type="ECO:0000256" key="1">
    <source>
        <dbReference type="SAM" id="SignalP"/>
    </source>
</evidence>
<accession>A0A0K8RCV7</accession>
<proteinExistence type="evidence at transcript level"/>
<name>A0A0K8RCV7_IXORI</name>